<evidence type="ECO:0000313" key="12">
    <source>
        <dbReference type="Proteomes" id="UP001055091"/>
    </source>
</evidence>
<dbReference type="RefSeq" id="WP_022031981.1">
    <property type="nucleotide sequence ID" value="NZ_BQNJ01000001.1"/>
</dbReference>
<dbReference type="EMBL" id="BQNJ01000001">
    <property type="protein sequence ID" value="GKH00873.1"/>
    <property type="molecule type" value="Genomic_DNA"/>
</dbReference>
<evidence type="ECO:0000256" key="1">
    <source>
        <dbReference type="ARBA" id="ARBA00004651"/>
    </source>
</evidence>
<dbReference type="Proteomes" id="UP001055091">
    <property type="component" value="Unassembled WGS sequence"/>
</dbReference>
<feature type="transmembrane region" description="Helical" evidence="7">
    <location>
        <begin position="246"/>
        <end position="266"/>
    </location>
</feature>
<comment type="similarity">
    <text evidence="7">Belongs to the binding-protein-dependent transport system permease family.</text>
</comment>
<dbReference type="GO" id="GO:0055085">
    <property type="term" value="P:transmembrane transport"/>
    <property type="evidence" value="ECO:0007669"/>
    <property type="project" value="InterPro"/>
</dbReference>
<evidence type="ECO:0000259" key="8">
    <source>
        <dbReference type="PROSITE" id="PS50928"/>
    </source>
</evidence>
<keyword evidence="4 7" id="KW-0812">Transmembrane</keyword>
<dbReference type="PANTHER" id="PTHR43744:SF8">
    <property type="entry name" value="SN-GLYCEROL-3-PHOSPHATE TRANSPORT SYSTEM PERMEASE PROTEIN UGPE"/>
    <property type="match status" value="1"/>
</dbReference>
<feature type="transmembrane region" description="Helical" evidence="7">
    <location>
        <begin position="111"/>
        <end position="132"/>
    </location>
</feature>
<dbReference type="PROSITE" id="PS50928">
    <property type="entry name" value="ABC_TM1"/>
    <property type="match status" value="1"/>
</dbReference>
<dbReference type="Proteomes" id="UP000434223">
    <property type="component" value="Unassembled WGS sequence"/>
</dbReference>
<evidence type="ECO:0000256" key="2">
    <source>
        <dbReference type="ARBA" id="ARBA00022448"/>
    </source>
</evidence>
<gene>
    <name evidence="9" type="primary">yurM_3</name>
    <name evidence="9" type="ORF">CE91St55_28540</name>
    <name evidence="10" type="ORF">GNE07_27105</name>
</gene>
<feature type="transmembrane region" description="Helical" evidence="7">
    <location>
        <begin position="144"/>
        <end position="167"/>
    </location>
</feature>
<keyword evidence="2 7" id="KW-0813">Transport</keyword>
<keyword evidence="5 7" id="KW-1133">Transmembrane helix</keyword>
<evidence type="ECO:0000256" key="5">
    <source>
        <dbReference type="ARBA" id="ARBA00022989"/>
    </source>
</evidence>
<name>A0A174XBN2_9FIRM</name>
<organism evidence="9 12">
    <name type="scientific">Hungatella hathewayi</name>
    <dbReference type="NCBI Taxonomy" id="154046"/>
    <lineage>
        <taxon>Bacteria</taxon>
        <taxon>Bacillati</taxon>
        <taxon>Bacillota</taxon>
        <taxon>Clostridia</taxon>
        <taxon>Lachnospirales</taxon>
        <taxon>Lachnospiraceae</taxon>
        <taxon>Hungatella</taxon>
    </lineage>
</organism>
<proteinExistence type="inferred from homology"/>
<comment type="caution">
    <text evidence="9">The sequence shown here is derived from an EMBL/GenBank/DDBJ whole genome shotgun (WGS) entry which is preliminary data.</text>
</comment>
<evidence type="ECO:0000313" key="11">
    <source>
        <dbReference type="Proteomes" id="UP000434223"/>
    </source>
</evidence>
<reference evidence="10 11" key="1">
    <citation type="submission" date="2019-09" db="EMBL/GenBank/DDBJ databases">
        <title>Draft genome sequencing of Hungatella hathewayi 123Y-2.</title>
        <authorList>
            <person name="Lv Q."/>
            <person name="Li S."/>
        </authorList>
    </citation>
    <scope>NUCLEOTIDE SEQUENCE [LARGE SCALE GENOMIC DNA]</scope>
    <source>
        <strain evidence="10 11">123Y-2</strain>
    </source>
</reference>
<evidence type="ECO:0000256" key="4">
    <source>
        <dbReference type="ARBA" id="ARBA00022692"/>
    </source>
</evidence>
<protein>
    <submittedName>
        <fullName evidence="9">ABC transporter permease protein YurM</fullName>
    </submittedName>
    <submittedName>
        <fullName evidence="10">ABC transporter permease subunit</fullName>
    </submittedName>
</protein>
<feature type="transmembrane region" description="Helical" evidence="7">
    <location>
        <begin position="188"/>
        <end position="213"/>
    </location>
</feature>
<evidence type="ECO:0000313" key="10">
    <source>
        <dbReference type="EMBL" id="MUB66687.1"/>
    </source>
</evidence>
<dbReference type="PANTHER" id="PTHR43744">
    <property type="entry name" value="ABC TRANSPORTER PERMEASE PROTEIN MG189-RELATED-RELATED"/>
    <property type="match status" value="1"/>
</dbReference>
<dbReference type="InterPro" id="IPR035906">
    <property type="entry name" value="MetI-like_sf"/>
</dbReference>
<evidence type="ECO:0000313" key="9">
    <source>
        <dbReference type="EMBL" id="GKH00873.1"/>
    </source>
</evidence>
<keyword evidence="3" id="KW-1003">Cell membrane</keyword>
<evidence type="ECO:0000256" key="6">
    <source>
        <dbReference type="ARBA" id="ARBA00023136"/>
    </source>
</evidence>
<evidence type="ECO:0000256" key="7">
    <source>
        <dbReference type="RuleBase" id="RU363032"/>
    </source>
</evidence>
<comment type="subcellular location">
    <subcellularLocation>
        <location evidence="1 7">Cell membrane</location>
        <topology evidence="1 7">Multi-pass membrane protein</topology>
    </subcellularLocation>
</comment>
<dbReference type="EMBL" id="WNME01000031">
    <property type="protein sequence ID" value="MUB66687.1"/>
    <property type="molecule type" value="Genomic_DNA"/>
</dbReference>
<dbReference type="Pfam" id="PF00528">
    <property type="entry name" value="BPD_transp_1"/>
    <property type="match status" value="1"/>
</dbReference>
<feature type="transmembrane region" description="Helical" evidence="7">
    <location>
        <begin position="75"/>
        <end position="99"/>
    </location>
</feature>
<reference evidence="9" key="2">
    <citation type="submission" date="2022-01" db="EMBL/GenBank/DDBJ databases">
        <title>Novel bile acid biosynthetic pathways are enriched in the microbiome of centenarians.</title>
        <authorList>
            <person name="Sato Y."/>
            <person name="Atarashi K."/>
            <person name="Plichta R.D."/>
            <person name="Arai Y."/>
            <person name="Sasajima S."/>
            <person name="Kearney M.S."/>
            <person name="Suda W."/>
            <person name="Takeshita K."/>
            <person name="Sasaki T."/>
            <person name="Okamoto S."/>
            <person name="Skelly N.A."/>
            <person name="Okamura Y."/>
            <person name="Vlamakis H."/>
            <person name="Li Y."/>
            <person name="Tanoue T."/>
            <person name="Takei H."/>
            <person name="Nittono H."/>
            <person name="Narushima S."/>
            <person name="Irie J."/>
            <person name="Itoh H."/>
            <person name="Moriya K."/>
            <person name="Sugiura Y."/>
            <person name="Suematsu M."/>
            <person name="Moritoki N."/>
            <person name="Shibata S."/>
            <person name="Littman R.D."/>
            <person name="Fischbach A.M."/>
            <person name="Uwamino Y."/>
            <person name="Inoue T."/>
            <person name="Honda A."/>
            <person name="Hattori M."/>
            <person name="Murai T."/>
            <person name="Xavier J.R."/>
            <person name="Hirose N."/>
            <person name="Honda K."/>
        </authorList>
    </citation>
    <scope>NUCLEOTIDE SEQUENCE</scope>
    <source>
        <strain evidence="9">CE91-St55</strain>
    </source>
</reference>
<dbReference type="OrthoDB" id="156617at2"/>
<feature type="transmembrane region" description="Helical" evidence="7">
    <location>
        <begin position="17"/>
        <end position="39"/>
    </location>
</feature>
<keyword evidence="6 7" id="KW-0472">Membrane</keyword>
<feature type="domain" description="ABC transmembrane type-1" evidence="8">
    <location>
        <begin position="76"/>
        <end position="267"/>
    </location>
</feature>
<evidence type="ECO:0000256" key="3">
    <source>
        <dbReference type="ARBA" id="ARBA00022475"/>
    </source>
</evidence>
<sequence length="282" mass="31694">MEKVKVRKRRVYGPGEILWLAILFLLAALILYPLFWILMSSFKDYNGIYGDVWGLPDIWHAENYMTAWNRGISQYFVNSLIVTACTLVGVVFVSTFSAFGICQMKGRLGNAIFLFCLCGLLLSPQVCLLPLFMLLKSLKLKNTLFAMILPYIAFRLPVSIMLIRSFFVGISKELEEAATIDGATLMQIYGHIYLPLSKPIISTVIIMTAYYAWNEFVFATIFVDSSRLRTIPVGLMVFRDGLMTEWGVVLAGMVISCLPIIVLFLLMQKSFVRGMTAGAVKG</sequence>
<dbReference type="Gene3D" id="1.10.3720.10">
    <property type="entry name" value="MetI-like"/>
    <property type="match status" value="1"/>
</dbReference>
<dbReference type="SUPFAM" id="SSF161098">
    <property type="entry name" value="MetI-like"/>
    <property type="match status" value="1"/>
</dbReference>
<dbReference type="AlphaFoldDB" id="A0A174XBN2"/>
<dbReference type="CDD" id="cd06261">
    <property type="entry name" value="TM_PBP2"/>
    <property type="match status" value="1"/>
</dbReference>
<dbReference type="GO" id="GO:0005886">
    <property type="term" value="C:plasma membrane"/>
    <property type="evidence" value="ECO:0007669"/>
    <property type="project" value="UniProtKB-SubCell"/>
</dbReference>
<accession>A0A174XBN2</accession>
<dbReference type="InterPro" id="IPR000515">
    <property type="entry name" value="MetI-like"/>
</dbReference>